<proteinExistence type="predicted"/>
<dbReference type="EMBL" id="JARBHB010000012">
    <property type="protein sequence ID" value="KAJ8870877.1"/>
    <property type="molecule type" value="Genomic_DNA"/>
</dbReference>
<feature type="region of interest" description="Disordered" evidence="1">
    <location>
        <begin position="1"/>
        <end position="54"/>
    </location>
</feature>
<gene>
    <name evidence="2" type="ORF">PR048_027178</name>
</gene>
<dbReference type="PANTHER" id="PTHR11008:SF9">
    <property type="entry name" value="PROTEIN TAKEOUT-LIKE PROTEIN"/>
    <property type="match status" value="1"/>
</dbReference>
<evidence type="ECO:0000313" key="3">
    <source>
        <dbReference type="Proteomes" id="UP001159363"/>
    </source>
</evidence>
<keyword evidence="3" id="KW-1185">Reference proteome</keyword>
<comment type="caution">
    <text evidence="2">The sequence shown here is derived from an EMBL/GenBank/DDBJ whole genome shotgun (WGS) entry which is preliminary data.</text>
</comment>
<feature type="compositionally biased region" description="Basic and acidic residues" evidence="1">
    <location>
        <begin position="1"/>
        <end position="14"/>
    </location>
</feature>
<name>A0ABQ9GEQ9_9NEOP</name>
<reference evidence="2 3" key="1">
    <citation type="submission" date="2023-02" db="EMBL/GenBank/DDBJ databases">
        <title>LHISI_Scaffold_Assembly.</title>
        <authorList>
            <person name="Stuart O.P."/>
            <person name="Cleave R."/>
            <person name="Magrath M.J.L."/>
            <person name="Mikheyev A.S."/>
        </authorList>
    </citation>
    <scope>NUCLEOTIDE SEQUENCE [LARGE SCALE GENOMIC DNA]</scope>
    <source>
        <strain evidence="2">Daus_M_001</strain>
        <tissue evidence="2">Leg muscle</tissue>
    </source>
</reference>
<dbReference type="PANTHER" id="PTHR11008">
    <property type="entry name" value="PROTEIN TAKEOUT-LIKE PROTEIN"/>
    <property type="match status" value="1"/>
</dbReference>
<evidence type="ECO:0000256" key="1">
    <source>
        <dbReference type="SAM" id="MobiDB-lite"/>
    </source>
</evidence>
<dbReference type="InterPro" id="IPR038606">
    <property type="entry name" value="To_sf"/>
</dbReference>
<dbReference type="Proteomes" id="UP001159363">
    <property type="component" value="Chromosome 11"/>
</dbReference>
<feature type="region of interest" description="Disordered" evidence="1">
    <location>
        <begin position="378"/>
        <end position="401"/>
    </location>
</feature>
<dbReference type="Gene3D" id="3.15.10.30">
    <property type="entry name" value="Haemolymph juvenile hormone binding protein"/>
    <property type="match status" value="2"/>
</dbReference>
<accession>A0ABQ9GEQ9</accession>
<sequence>MKGRGKREIPEKTRRPTASSGTIPTSENPVTQPGIEPGSPCWKASGLSARPRRPHQSVCDWSANNLAELKPSYNHERGRMGGFIEDVMVRGLSTYHVKRLAVNWTDSSANVSLVIPQVDADGFYIVNGTFAEFLPVYGEGLFRYGPFVDASDSSQALLKFYPQDIPQPQEKKTERGGAVVTRRARILEDPGSIPCPAILISVSHGFPKSFQANAGVDPQTKAMGATCTVSNDLAVDETMNIRNLELNTVLSLSYLNNYLSLDAVDLSYSVSHLESNFGGIMGGQETGDLVNEVLNEKAPQILNLLTPVVKPIALRYILNGFERLPAQGASQQERPVVVASGRHAVPGAVEEEHRPTVTPSENLHQGIRTFILDVGRTRRRESGVNSSTPQKHNDCSSAIVT</sequence>
<feature type="compositionally biased region" description="Polar residues" evidence="1">
    <location>
        <begin position="383"/>
        <end position="401"/>
    </location>
</feature>
<organism evidence="2 3">
    <name type="scientific">Dryococelus australis</name>
    <dbReference type="NCBI Taxonomy" id="614101"/>
    <lineage>
        <taxon>Eukaryota</taxon>
        <taxon>Metazoa</taxon>
        <taxon>Ecdysozoa</taxon>
        <taxon>Arthropoda</taxon>
        <taxon>Hexapoda</taxon>
        <taxon>Insecta</taxon>
        <taxon>Pterygota</taxon>
        <taxon>Neoptera</taxon>
        <taxon>Polyneoptera</taxon>
        <taxon>Phasmatodea</taxon>
        <taxon>Verophasmatodea</taxon>
        <taxon>Anareolatae</taxon>
        <taxon>Phasmatidae</taxon>
        <taxon>Eurycanthinae</taxon>
        <taxon>Dryococelus</taxon>
    </lineage>
</organism>
<evidence type="ECO:0000313" key="2">
    <source>
        <dbReference type="EMBL" id="KAJ8870877.1"/>
    </source>
</evidence>
<feature type="compositionally biased region" description="Polar residues" evidence="1">
    <location>
        <begin position="16"/>
        <end position="31"/>
    </location>
</feature>
<protein>
    <submittedName>
        <fullName evidence="2">Uncharacterized protein</fullName>
    </submittedName>
</protein>